<evidence type="ECO:0000313" key="1">
    <source>
        <dbReference type="EMBL" id="SHL04644.1"/>
    </source>
</evidence>
<dbReference type="PANTHER" id="PTHR40267">
    <property type="entry name" value="BLR3294 PROTEIN"/>
    <property type="match status" value="1"/>
</dbReference>
<gene>
    <name evidence="1" type="ORF">SAMN05444398_101405</name>
</gene>
<sequence length="249" mass="26363">MIPYELDQGAGRGRRLGLIVLSTDETLEYEARQVIDGREVNLLHARIPANAHVTPADLAAMEGEMTSTAARLPAGLNAVGYGCTSGATVIGSDRVGELIRAAHPDVPVTDPARAVRAALKHLGVTRIALVSPYVDTVSAPVRALLAQDGIEVVAEASYGMSEDWSVARISEDSTRAAMLDTGRAGGVEAIFTSCTNLRTFGLIDDVEAALGLPVVSSNLALMWHVLRLGGIEDTEGWGPGRLFRNGEHR</sequence>
<dbReference type="Pfam" id="PF17645">
    <property type="entry name" value="Amdase"/>
    <property type="match status" value="1"/>
</dbReference>
<dbReference type="PIRSF" id="PIRSF015736">
    <property type="entry name" value="MI"/>
    <property type="match status" value="1"/>
</dbReference>
<accession>A0A1M6XF86</accession>
<dbReference type="GO" id="GO:0016853">
    <property type="term" value="F:isomerase activity"/>
    <property type="evidence" value="ECO:0007669"/>
    <property type="project" value="UniProtKB-KW"/>
</dbReference>
<dbReference type="AlphaFoldDB" id="A0A1M6XF86"/>
<evidence type="ECO:0000313" key="2">
    <source>
        <dbReference type="Proteomes" id="UP000183974"/>
    </source>
</evidence>
<name>A0A1M6XF86_9RHOB</name>
<dbReference type="Gene3D" id="3.40.50.12500">
    <property type="match status" value="1"/>
</dbReference>
<dbReference type="InterPro" id="IPR053714">
    <property type="entry name" value="Iso_Racemase_Enz_sf"/>
</dbReference>
<dbReference type="Proteomes" id="UP000183974">
    <property type="component" value="Unassembled WGS sequence"/>
</dbReference>
<dbReference type="EMBL" id="FRBR01000001">
    <property type="protein sequence ID" value="SHL04644.1"/>
    <property type="molecule type" value="Genomic_DNA"/>
</dbReference>
<dbReference type="RefSeq" id="WP_073032119.1">
    <property type="nucleotide sequence ID" value="NZ_BMLR01000001.1"/>
</dbReference>
<dbReference type="PANTHER" id="PTHR40267:SF1">
    <property type="entry name" value="BLR3294 PROTEIN"/>
    <property type="match status" value="1"/>
</dbReference>
<proteinExistence type="predicted"/>
<keyword evidence="2" id="KW-1185">Reference proteome</keyword>
<reference evidence="1 2" key="1">
    <citation type="submission" date="2016-11" db="EMBL/GenBank/DDBJ databases">
        <authorList>
            <person name="Jaros S."/>
            <person name="Januszkiewicz K."/>
            <person name="Wedrychowicz H."/>
        </authorList>
    </citation>
    <scope>NUCLEOTIDE SEQUENCE [LARGE SCALE GENOMIC DNA]</scope>
    <source>
        <strain evidence="1 2">DSM 29589</strain>
    </source>
</reference>
<dbReference type="STRING" id="337701.SAMN05444398_101405"/>
<keyword evidence="1" id="KW-0413">Isomerase</keyword>
<organism evidence="1 2">
    <name type="scientific">Roseovarius pacificus</name>
    <dbReference type="NCBI Taxonomy" id="337701"/>
    <lineage>
        <taxon>Bacteria</taxon>
        <taxon>Pseudomonadati</taxon>
        <taxon>Pseudomonadota</taxon>
        <taxon>Alphaproteobacteria</taxon>
        <taxon>Rhodobacterales</taxon>
        <taxon>Roseobacteraceae</taxon>
        <taxon>Roseovarius</taxon>
    </lineage>
</organism>
<dbReference type="InterPro" id="IPR026286">
    <property type="entry name" value="MaiA/AMDase"/>
</dbReference>
<protein>
    <submittedName>
        <fullName evidence="1">Maleate isomerase</fullName>
    </submittedName>
</protein>